<proteinExistence type="predicted"/>
<dbReference type="RefSeq" id="WP_179510697.1">
    <property type="nucleotide sequence ID" value="NZ_JACCBY010000011.1"/>
</dbReference>
<reference evidence="1 2" key="2">
    <citation type="submission" date="2020-08" db="EMBL/GenBank/DDBJ databases">
        <title>The Agave Microbiome: Exploring the role of microbial communities in plant adaptations to desert environments.</title>
        <authorList>
            <person name="Partida-Martinez L.P."/>
        </authorList>
    </citation>
    <scope>NUCLEOTIDE SEQUENCE [LARGE SCALE GENOMIC DNA]</scope>
    <source>
        <strain evidence="1 2">AS2.3</strain>
    </source>
</reference>
<protein>
    <recommendedName>
        <fullName evidence="3">YbjN domain-containing protein</fullName>
    </recommendedName>
</protein>
<name>A0A7Y9K5F9_9SPHN</name>
<dbReference type="Pfam" id="PF10722">
    <property type="entry name" value="YbjN"/>
    <property type="match status" value="1"/>
</dbReference>
<dbReference type="InterPro" id="IPR019660">
    <property type="entry name" value="Put_sensory_transdc_reg_YbjN"/>
</dbReference>
<evidence type="ECO:0008006" key="3">
    <source>
        <dbReference type="Google" id="ProtNLM"/>
    </source>
</evidence>
<dbReference type="EMBL" id="JACCBY010000011">
    <property type="protein sequence ID" value="NYD92315.1"/>
    <property type="molecule type" value="Genomic_DNA"/>
</dbReference>
<gene>
    <name evidence="1" type="ORF">HD841_004137</name>
</gene>
<accession>A0A7Y9K5F9</accession>
<comment type="caution">
    <text evidence="1">The sequence shown here is derived from an EMBL/GenBank/DDBJ whole genome shotgun (WGS) entry which is preliminary data.</text>
</comment>
<evidence type="ECO:0000313" key="1">
    <source>
        <dbReference type="EMBL" id="NYD92315.1"/>
    </source>
</evidence>
<reference evidence="1 2" key="1">
    <citation type="submission" date="2020-07" db="EMBL/GenBank/DDBJ databases">
        <authorList>
            <person name="Partida-Martinez L."/>
            <person name="Huntemann M."/>
            <person name="Clum A."/>
            <person name="Wang J."/>
            <person name="Palaniappan K."/>
            <person name="Ritter S."/>
            <person name="Chen I.-M."/>
            <person name="Stamatis D."/>
            <person name="Reddy T."/>
            <person name="O'Malley R."/>
            <person name="Daum C."/>
            <person name="Shapiro N."/>
            <person name="Ivanova N."/>
            <person name="Kyrpides N."/>
            <person name="Woyke T."/>
        </authorList>
    </citation>
    <scope>NUCLEOTIDE SEQUENCE [LARGE SCALE GENOMIC DNA]</scope>
    <source>
        <strain evidence="1 2">AS2.3</strain>
    </source>
</reference>
<sequence length="167" mass="18874">MLDHAEHESEPDAPIDMLEAYYAAHGWDHERHDDEIVATVKGSWTSYELRALWREDDSVLQFLAFPDIKVTDDRRGSVYEAIGLVNEQLWIGHFELWSSSGVLLYRHAAMIDGEEDGTMSLGATELLVESAIEECERFYPVFQFVLWGGKTPKEALAAALIETQGEA</sequence>
<keyword evidence="2" id="KW-1185">Reference proteome</keyword>
<dbReference type="CDD" id="cd17033">
    <property type="entry name" value="DR1245-like"/>
    <property type="match status" value="1"/>
</dbReference>
<evidence type="ECO:0000313" key="2">
    <source>
        <dbReference type="Proteomes" id="UP000517753"/>
    </source>
</evidence>
<organism evidence="1 2">
    <name type="scientific">Sphingomonas melonis</name>
    <dbReference type="NCBI Taxonomy" id="152682"/>
    <lineage>
        <taxon>Bacteria</taxon>
        <taxon>Pseudomonadati</taxon>
        <taxon>Pseudomonadota</taxon>
        <taxon>Alphaproteobacteria</taxon>
        <taxon>Sphingomonadales</taxon>
        <taxon>Sphingomonadaceae</taxon>
        <taxon>Sphingomonas</taxon>
    </lineage>
</organism>
<dbReference type="AlphaFoldDB" id="A0A7Y9K5F9"/>
<dbReference type="Proteomes" id="UP000517753">
    <property type="component" value="Unassembled WGS sequence"/>
</dbReference>